<dbReference type="RefSeq" id="WP_165243304.1">
    <property type="nucleotide sequence ID" value="NZ_JAAKZV010000241.1"/>
</dbReference>
<keyword evidence="2" id="KW-1185">Reference proteome</keyword>
<sequence length="179" mass="19196">MNSLDAAADAVSFADVARLEAWLEVHHAESAGVWIRVAKKGSGVPSVTAAEIIDVALCFGWIDGQRRGLDETYYLQRITPRRRRSTWSQVNVRKVAALEAAGRMRAAGAAEVAAAKADGRWDAAYGSQREAVVPADLEAALAGRAEARAFFESLGKTDRYLAMLPLLKATAARRGGQLG</sequence>
<accession>A0A6G4U9I7</accession>
<proteinExistence type="predicted"/>
<dbReference type="Proteomes" id="UP000481583">
    <property type="component" value="Unassembled WGS sequence"/>
</dbReference>
<evidence type="ECO:0000313" key="1">
    <source>
        <dbReference type="EMBL" id="NGN68905.1"/>
    </source>
</evidence>
<name>A0A6G4U9I7_9ACTN</name>
<protein>
    <submittedName>
        <fullName evidence="1">OmdA domain containing protein</fullName>
    </submittedName>
</protein>
<dbReference type="EMBL" id="JAAKZV010000241">
    <property type="protein sequence ID" value="NGN68905.1"/>
    <property type="molecule type" value="Genomic_DNA"/>
</dbReference>
<gene>
    <name evidence="1" type="ORF">G5C51_34055</name>
</gene>
<evidence type="ECO:0000313" key="2">
    <source>
        <dbReference type="Proteomes" id="UP000481583"/>
    </source>
</evidence>
<dbReference type="AlphaFoldDB" id="A0A6G4U9I7"/>
<comment type="caution">
    <text evidence="1">The sequence shown here is derived from an EMBL/GenBank/DDBJ whole genome shotgun (WGS) entry which is preliminary data.</text>
</comment>
<organism evidence="1 2">
    <name type="scientific">Streptomyces coryli</name>
    <dbReference type="NCBI Taxonomy" id="1128680"/>
    <lineage>
        <taxon>Bacteria</taxon>
        <taxon>Bacillati</taxon>
        <taxon>Actinomycetota</taxon>
        <taxon>Actinomycetes</taxon>
        <taxon>Kitasatosporales</taxon>
        <taxon>Streptomycetaceae</taxon>
        <taxon>Streptomyces</taxon>
    </lineage>
</organism>
<reference evidence="1 2" key="1">
    <citation type="submission" date="2020-02" db="EMBL/GenBank/DDBJ databases">
        <title>Whole-genome analyses of novel actinobacteria.</title>
        <authorList>
            <person name="Sahin N."/>
        </authorList>
    </citation>
    <scope>NUCLEOTIDE SEQUENCE [LARGE SCALE GENOMIC DNA]</scope>
    <source>
        <strain evidence="1 2">A7024</strain>
    </source>
</reference>
<dbReference type="Pfam" id="PF13376">
    <property type="entry name" value="OmdA"/>
    <property type="match status" value="1"/>
</dbReference>
<feature type="non-terminal residue" evidence="1">
    <location>
        <position position="179"/>
    </location>
</feature>